<dbReference type="InterPro" id="IPR035896">
    <property type="entry name" value="AN1-like_Znf"/>
</dbReference>
<dbReference type="InterPro" id="IPR000058">
    <property type="entry name" value="Znf_AN1"/>
</dbReference>
<evidence type="ECO:0000256" key="3">
    <source>
        <dbReference type="ARBA" id="ARBA00022833"/>
    </source>
</evidence>
<organism evidence="5">
    <name type="scientific">viral metagenome</name>
    <dbReference type="NCBI Taxonomy" id="1070528"/>
    <lineage>
        <taxon>unclassified sequences</taxon>
        <taxon>metagenomes</taxon>
        <taxon>organismal metagenomes</taxon>
    </lineage>
</organism>
<dbReference type="PANTHER" id="PTHR10634">
    <property type="entry name" value="AN1-TYPE ZINC FINGER PROTEIN"/>
    <property type="match status" value="1"/>
</dbReference>
<proteinExistence type="predicted"/>
<evidence type="ECO:0000259" key="4">
    <source>
        <dbReference type="SMART" id="SM00154"/>
    </source>
</evidence>
<protein>
    <recommendedName>
        <fullName evidence="4">AN1-type domain-containing protein</fullName>
    </recommendedName>
</protein>
<dbReference type="SMART" id="SM00154">
    <property type="entry name" value="ZnF_AN1"/>
    <property type="match status" value="1"/>
</dbReference>
<reference evidence="5" key="1">
    <citation type="journal article" date="2020" name="Nature">
        <title>Giant virus diversity and host interactions through global metagenomics.</title>
        <authorList>
            <person name="Schulz F."/>
            <person name="Roux S."/>
            <person name="Paez-Espino D."/>
            <person name="Jungbluth S."/>
            <person name="Walsh D.A."/>
            <person name="Denef V.J."/>
            <person name="McMahon K.D."/>
            <person name="Konstantinidis K.T."/>
            <person name="Eloe-Fadrosh E.A."/>
            <person name="Kyrpides N.C."/>
            <person name="Woyke T."/>
        </authorList>
    </citation>
    <scope>NUCLEOTIDE SEQUENCE</scope>
    <source>
        <strain evidence="5">GVMAG-M-3300023179-97</strain>
    </source>
</reference>
<dbReference type="SUPFAM" id="SSF118310">
    <property type="entry name" value="AN1-like Zinc finger"/>
    <property type="match status" value="1"/>
</dbReference>
<keyword evidence="3" id="KW-0862">Zinc</keyword>
<feature type="domain" description="AN1-type" evidence="4">
    <location>
        <begin position="12"/>
        <end position="49"/>
    </location>
</feature>
<name>A0A6C0HEU1_9ZZZZ</name>
<keyword evidence="2" id="KW-0863">Zinc-finger</keyword>
<sequence length="71" mass="8254">MEPQTINDRKKCVTCSKKLPLTSLACRCNNFYCSLHRSDIVHNCTYNYKAEFQKHLSTSLEKITSKKIEVI</sequence>
<dbReference type="GO" id="GO:0008270">
    <property type="term" value="F:zinc ion binding"/>
    <property type="evidence" value="ECO:0007669"/>
    <property type="project" value="UniProtKB-KW"/>
</dbReference>
<dbReference type="AlphaFoldDB" id="A0A6C0HEU1"/>
<dbReference type="EMBL" id="MN739944">
    <property type="protein sequence ID" value="QHT79019.1"/>
    <property type="molecule type" value="Genomic_DNA"/>
</dbReference>
<evidence type="ECO:0000256" key="1">
    <source>
        <dbReference type="ARBA" id="ARBA00022723"/>
    </source>
</evidence>
<dbReference type="Gene3D" id="4.10.1110.10">
    <property type="entry name" value="AN1-like Zinc finger"/>
    <property type="match status" value="1"/>
</dbReference>
<dbReference type="InterPro" id="IPR050652">
    <property type="entry name" value="AN1_A20_ZnFinger"/>
</dbReference>
<evidence type="ECO:0000256" key="2">
    <source>
        <dbReference type="ARBA" id="ARBA00022771"/>
    </source>
</evidence>
<accession>A0A6C0HEU1</accession>
<keyword evidence="1" id="KW-0479">Metal-binding</keyword>
<evidence type="ECO:0000313" key="5">
    <source>
        <dbReference type="EMBL" id="QHT79019.1"/>
    </source>
</evidence>
<dbReference type="PANTHER" id="PTHR10634:SF149">
    <property type="entry name" value="AN1-TYPE DOMAIN-CONTAINING PROTEIN-RELATED"/>
    <property type="match status" value="1"/>
</dbReference>